<dbReference type="Pfam" id="PF17820">
    <property type="entry name" value="PDZ_6"/>
    <property type="match status" value="1"/>
</dbReference>
<organism evidence="5">
    <name type="scientific">Coccolithus braarudii</name>
    <dbReference type="NCBI Taxonomy" id="221442"/>
    <lineage>
        <taxon>Eukaryota</taxon>
        <taxon>Haptista</taxon>
        <taxon>Haptophyta</taxon>
        <taxon>Prymnesiophyceae</taxon>
        <taxon>Coccolithales</taxon>
        <taxon>Coccolithaceae</taxon>
        <taxon>Coccolithus</taxon>
    </lineage>
</organism>
<name>A0A7S0L6C3_9EUKA</name>
<dbReference type="GO" id="GO:0005634">
    <property type="term" value="C:nucleus"/>
    <property type="evidence" value="ECO:0007669"/>
    <property type="project" value="TreeGrafter"/>
</dbReference>
<dbReference type="Pfam" id="PF18265">
    <property type="entry name" value="Nas2_N"/>
    <property type="match status" value="1"/>
</dbReference>
<dbReference type="PANTHER" id="PTHR12651:SF1">
    <property type="entry name" value="26S PROTEASOME NON-ATPASE REGULATORY SUBUNIT 9"/>
    <property type="match status" value="1"/>
</dbReference>
<feature type="region of interest" description="Disordered" evidence="3">
    <location>
        <begin position="60"/>
        <end position="79"/>
    </location>
</feature>
<comment type="similarity">
    <text evidence="1">Belongs to the proteasome subunit p27 family.</text>
</comment>
<dbReference type="Gene3D" id="6.10.140.1710">
    <property type="match status" value="1"/>
</dbReference>
<feature type="domain" description="PDZ" evidence="4">
    <location>
        <begin position="96"/>
        <end position="167"/>
    </location>
</feature>
<dbReference type="SUPFAM" id="SSF50156">
    <property type="entry name" value="PDZ domain-like"/>
    <property type="match status" value="1"/>
</dbReference>
<evidence type="ECO:0000259" key="4">
    <source>
        <dbReference type="SMART" id="SM00228"/>
    </source>
</evidence>
<accession>A0A7S0L6C3</accession>
<dbReference type="PANTHER" id="PTHR12651">
    <property type="entry name" value="26S PROTEASOME NON-ATPASE REGULATORY SUBUNIT 9"/>
    <property type="match status" value="1"/>
</dbReference>
<dbReference type="InterPro" id="IPR001478">
    <property type="entry name" value="PDZ"/>
</dbReference>
<dbReference type="EMBL" id="HBEY01013723">
    <property type="protein sequence ID" value="CAD8603313.1"/>
    <property type="molecule type" value="Transcribed_RNA"/>
</dbReference>
<dbReference type="GO" id="GO:0005737">
    <property type="term" value="C:cytoplasm"/>
    <property type="evidence" value="ECO:0007669"/>
    <property type="project" value="TreeGrafter"/>
</dbReference>
<dbReference type="GO" id="GO:0070682">
    <property type="term" value="P:proteasome regulatory particle assembly"/>
    <property type="evidence" value="ECO:0007669"/>
    <property type="project" value="InterPro"/>
</dbReference>
<gene>
    <name evidence="5" type="ORF">CPEL01642_LOCUS6648</name>
</gene>
<evidence type="ECO:0000313" key="5">
    <source>
        <dbReference type="EMBL" id="CAD8603313.1"/>
    </source>
</evidence>
<sequence length="199" mass="20797">MGGVNGPLVDSDGFPRSDIDVHATRTLRHRLVCLNNDHKQLMGNIERGMWAVHAAARSDGGGAISTSAAPPPPSAAAPMTTNHVHTNRLAPAPHVASNGGSDMMMPFARVDAVSANGPAASAGLAVGDKIVRFGGVHMGNHDQLRALARSTQRNEGLPIPLLILRVQEGNSPLELTLTPLRWEGPGLLGCHLMPIGSTN</sequence>
<dbReference type="InterPro" id="IPR035269">
    <property type="entry name" value="PSMD9"/>
</dbReference>
<dbReference type="InterPro" id="IPR041489">
    <property type="entry name" value="PDZ_6"/>
</dbReference>
<keyword evidence="2" id="KW-0143">Chaperone</keyword>
<dbReference type="AlphaFoldDB" id="A0A7S0L6C3"/>
<dbReference type="InterPro" id="IPR040815">
    <property type="entry name" value="Nas2_N"/>
</dbReference>
<protein>
    <recommendedName>
        <fullName evidence="4">PDZ domain-containing protein</fullName>
    </recommendedName>
</protein>
<dbReference type="Gene3D" id="2.30.42.10">
    <property type="match status" value="1"/>
</dbReference>
<dbReference type="FunFam" id="2.30.42.10:FF:000107">
    <property type="entry name" value="26S proteasome non-ATPase regulatory subunit 9"/>
    <property type="match status" value="1"/>
</dbReference>
<evidence type="ECO:0000256" key="1">
    <source>
        <dbReference type="ARBA" id="ARBA00005256"/>
    </source>
</evidence>
<proteinExistence type="inferred from homology"/>
<evidence type="ECO:0000256" key="2">
    <source>
        <dbReference type="ARBA" id="ARBA00023186"/>
    </source>
</evidence>
<reference evidence="5" key="1">
    <citation type="submission" date="2021-01" db="EMBL/GenBank/DDBJ databases">
        <authorList>
            <person name="Corre E."/>
            <person name="Pelletier E."/>
            <person name="Niang G."/>
            <person name="Scheremetjew M."/>
            <person name="Finn R."/>
            <person name="Kale V."/>
            <person name="Holt S."/>
            <person name="Cochrane G."/>
            <person name="Meng A."/>
            <person name="Brown T."/>
            <person name="Cohen L."/>
        </authorList>
    </citation>
    <scope>NUCLEOTIDE SEQUENCE</scope>
    <source>
        <strain evidence="5">PLY182g</strain>
    </source>
</reference>
<dbReference type="SMART" id="SM00228">
    <property type="entry name" value="PDZ"/>
    <property type="match status" value="1"/>
</dbReference>
<evidence type="ECO:0000256" key="3">
    <source>
        <dbReference type="SAM" id="MobiDB-lite"/>
    </source>
</evidence>
<dbReference type="InterPro" id="IPR036034">
    <property type="entry name" value="PDZ_sf"/>
</dbReference>